<dbReference type="InterPro" id="IPR011013">
    <property type="entry name" value="Gal_mutarotase_sf_dom"/>
</dbReference>
<dbReference type="PANTHER" id="PTHR31616">
    <property type="entry name" value="TREHALASE"/>
    <property type="match status" value="1"/>
</dbReference>
<dbReference type="Pfam" id="PF00723">
    <property type="entry name" value="Glyco_hydro_15"/>
    <property type="match status" value="1"/>
</dbReference>
<keyword evidence="3" id="KW-0378">Hydrolase</keyword>
<keyword evidence="4" id="KW-1185">Reference proteome</keyword>
<feature type="domain" description="Glucodextranase N-terminal" evidence="2">
    <location>
        <begin position="9"/>
        <end position="270"/>
    </location>
</feature>
<dbReference type="Gene3D" id="2.70.98.10">
    <property type="match status" value="1"/>
</dbReference>
<dbReference type="GO" id="GO:0016757">
    <property type="term" value="F:glycosyltransferase activity"/>
    <property type="evidence" value="ECO:0007669"/>
    <property type="project" value="UniProtKB-ARBA"/>
</dbReference>
<dbReference type="KEGG" id="hbq:QI031_08005"/>
<dbReference type="InterPro" id="IPR015220">
    <property type="entry name" value="Glucodextranase_N"/>
</dbReference>
<dbReference type="Pfam" id="PF09137">
    <property type="entry name" value="Glucodextran_N"/>
    <property type="match status" value="1"/>
</dbReference>
<reference evidence="3 4" key="1">
    <citation type="journal article" date="2023" name="Limnol Oceanogr Lett">
        <title>Environmental adaptations by the intertidal Antarctic cyanobacterium Halotia branconii CENA392 as revealed using long-read genome sequencing.</title>
        <authorList>
            <person name="Dextro R.B."/>
            <person name="Delbaje E."/>
            <person name="Freitas P.N.N."/>
            <person name="Geraldes V."/>
            <person name="Pinto E."/>
            <person name="Long P.F."/>
            <person name="Fiore M.F."/>
        </authorList>
    </citation>
    <scope>NUCLEOTIDE SEQUENCE [LARGE SCALE GENOMIC DNA]</scope>
    <source>
        <strain evidence="3 4">CENA392</strain>
    </source>
</reference>
<dbReference type="GO" id="GO:0030246">
    <property type="term" value="F:carbohydrate binding"/>
    <property type="evidence" value="ECO:0007669"/>
    <property type="project" value="InterPro"/>
</dbReference>
<proteinExistence type="predicted"/>
<dbReference type="SUPFAM" id="SSF48208">
    <property type="entry name" value="Six-hairpin glycosidases"/>
    <property type="match status" value="1"/>
</dbReference>
<dbReference type="PANTHER" id="PTHR31616:SF0">
    <property type="entry name" value="GLUCAN 1,4-ALPHA-GLUCOSIDASE"/>
    <property type="match status" value="1"/>
</dbReference>
<dbReference type="CDD" id="cd07430">
    <property type="entry name" value="GH15_N"/>
    <property type="match status" value="1"/>
</dbReference>
<dbReference type="InterPro" id="IPR011613">
    <property type="entry name" value="GH15-like"/>
</dbReference>
<name>A0AAJ6PB32_9CYAN</name>
<feature type="domain" description="GH15-like" evidence="1">
    <location>
        <begin position="286"/>
        <end position="680"/>
    </location>
</feature>
<sequence>MNILSQQQAFGSPGIDPRWTHANKDAIGTAYSTSSHVWFTIWNGVITEVYHPTVDTPQIRDLQYLISDGKSFFHEEKRHLESKVEHLWTYGLGYRVTNSDPEGRYAIIKEVIADPHLSCILQHTKITGDRNFISQLHIYALCAPHLEVGGRGNNGYAIEISGHYVLTAEKDGRWLALGATVPFTRLSCGYVGQSDGWTDLASNFQMDWEFDKALDGNIALTGEINLDGNKEFTLGLAFGTNLHNAISTLFQSLNIPFAQQKQQYNEQWKRSRNDIKPLENISYDQGKLYHNSVSLLLAHEDKIYPGALIASLAIPWGEAKDDQDQGGYHLVWTRDMVSSVAGLVAAGKNETAVRSLIYLATSQQEDGGFAQNFWVDGKPYWTGIQLDEVAFPILLASLLHQEKACSNFDVYPMVLRAAGYLIRHGPATQQERWEENSGYSPSTLASNIAALICAAQLAREREDKVTATFIEEYADFLESHIEDWTVTTEGTLVPGIKRHYIRITPTDINNPQPNENPNQGTLFISSQPPGESGEFPAKEIVDGGFLQLVRYGIRQANDPIIVDSVKVIDAILKVDTPFGCCWHRYNHDGYGQQEDGSPYTSWGKGRAWPLLTGERGHYELAAGGDVKTYIKAMEGFACDTCLLPEQVWDQADKPDVHMYLGRSTGSAMPLMWAHSEYIKLLRSTDDGQVFDFIPEVANRYLGKRTQCKLLEVWKFNRQIDKVKKGYTLRIQALASFQLHWSDNNWHTVQDTPSTATKLGVNFVDIPVSAHQQKPIDFTFFWIESNKWEQHNYTVAVQDK</sequence>
<dbReference type="GO" id="GO:0004553">
    <property type="term" value="F:hydrolase activity, hydrolyzing O-glycosyl compounds"/>
    <property type="evidence" value="ECO:0007669"/>
    <property type="project" value="UniProtKB-ARBA"/>
</dbReference>
<dbReference type="InterPro" id="IPR014718">
    <property type="entry name" value="GH-type_carb-bd"/>
</dbReference>
<dbReference type="InterPro" id="IPR012341">
    <property type="entry name" value="6hp_glycosidase-like_sf"/>
</dbReference>
<evidence type="ECO:0000259" key="1">
    <source>
        <dbReference type="Pfam" id="PF00723"/>
    </source>
</evidence>
<dbReference type="Proteomes" id="UP001223520">
    <property type="component" value="Chromosome"/>
</dbReference>
<dbReference type="GO" id="GO:0005975">
    <property type="term" value="P:carbohydrate metabolic process"/>
    <property type="evidence" value="ECO:0007669"/>
    <property type="project" value="InterPro"/>
</dbReference>
<dbReference type="SUPFAM" id="SSF74650">
    <property type="entry name" value="Galactose mutarotase-like"/>
    <property type="match status" value="1"/>
</dbReference>
<evidence type="ECO:0000259" key="2">
    <source>
        <dbReference type="Pfam" id="PF09137"/>
    </source>
</evidence>
<dbReference type="Gene3D" id="1.50.10.10">
    <property type="match status" value="1"/>
</dbReference>
<dbReference type="InterPro" id="IPR008928">
    <property type="entry name" value="6-hairpin_glycosidase_sf"/>
</dbReference>
<dbReference type="EMBL" id="CP124543">
    <property type="protein sequence ID" value="WGV27420.1"/>
    <property type="molecule type" value="Genomic_DNA"/>
</dbReference>
<protein>
    <submittedName>
        <fullName evidence="3">Glycoside hydrolase family 15 protein</fullName>
    </submittedName>
</protein>
<evidence type="ECO:0000313" key="3">
    <source>
        <dbReference type="EMBL" id="WGV27420.1"/>
    </source>
</evidence>
<organism evidence="3 4">
    <name type="scientific">Halotia branconii CENA392</name>
    <dbReference type="NCBI Taxonomy" id="1539056"/>
    <lineage>
        <taxon>Bacteria</taxon>
        <taxon>Bacillati</taxon>
        <taxon>Cyanobacteriota</taxon>
        <taxon>Cyanophyceae</taxon>
        <taxon>Nostocales</taxon>
        <taxon>Nodulariaceae</taxon>
        <taxon>Halotia</taxon>
    </lineage>
</organism>
<dbReference type="RefSeq" id="WP_281484659.1">
    <property type="nucleotide sequence ID" value="NZ_CP124543.1"/>
</dbReference>
<gene>
    <name evidence="3" type="ORF">QI031_08005</name>
</gene>
<accession>A0AAJ6PB32</accession>
<evidence type="ECO:0000313" key="4">
    <source>
        <dbReference type="Proteomes" id="UP001223520"/>
    </source>
</evidence>
<dbReference type="AlphaFoldDB" id="A0AAJ6PB32"/>